<feature type="compositionally biased region" description="Basic and acidic residues" evidence="4">
    <location>
        <begin position="46"/>
        <end position="59"/>
    </location>
</feature>
<dbReference type="HOGENOM" id="CLU_1444138_0_0_1"/>
<dbReference type="SMR" id="H3BKG4"/>
<dbReference type="GO" id="GO:0005524">
    <property type="term" value="F:ATP binding"/>
    <property type="evidence" value="ECO:0007669"/>
    <property type="project" value="UniProtKB-KW"/>
</dbReference>
<keyword evidence="2" id="KW-0547">Nucleotide-binding</keyword>
<keyword evidence="7" id="KW-1185">Reference proteome</keyword>
<evidence type="ECO:0000313" key="6">
    <source>
        <dbReference type="MGI" id="MGI:1922902"/>
    </source>
</evidence>
<dbReference type="GeneTree" id="ENSGT00940000162265"/>
<dbReference type="Ensembl" id="ENSMUST00000177180.8">
    <property type="protein sequence ID" value="ENSMUSP00000135381.2"/>
    <property type="gene ID" value="ENSMUSG00000022388.15"/>
</dbReference>
<evidence type="ECO:0000313" key="5">
    <source>
        <dbReference type="Ensembl" id="ENSMUSP00000135381.2"/>
    </source>
</evidence>
<evidence type="ECO:0000256" key="1">
    <source>
        <dbReference type="ARBA" id="ARBA00022598"/>
    </source>
</evidence>
<dbReference type="Antibodypedia" id="28278">
    <property type="antibodies" value="39 antibodies from 10 providers"/>
</dbReference>
<reference evidence="5 7" key="2">
    <citation type="journal article" date="2011" name="PLoS Biol.">
        <title>Modernizing reference genome assemblies.</title>
        <authorList>
            <person name="Church D.M."/>
            <person name="Schneider V.A."/>
            <person name="Graves T."/>
            <person name="Auger K."/>
            <person name="Cunningham F."/>
            <person name="Bouk N."/>
            <person name="Chen H.C."/>
            <person name="Agarwala R."/>
            <person name="McLaren W.M."/>
            <person name="Ritchie G.R."/>
            <person name="Albracht D."/>
            <person name="Kremitzki M."/>
            <person name="Rock S."/>
            <person name="Kotkiewicz H."/>
            <person name="Kremitzki C."/>
            <person name="Wollam A."/>
            <person name="Trani L."/>
            <person name="Fulton L."/>
            <person name="Fulton R."/>
            <person name="Matthews L."/>
            <person name="Whitehead S."/>
            <person name="Chow W."/>
            <person name="Torrance J."/>
            <person name="Dunn M."/>
            <person name="Harden G."/>
            <person name="Threadgold G."/>
            <person name="Wood J."/>
            <person name="Collins J."/>
            <person name="Heath P."/>
            <person name="Griffiths G."/>
            <person name="Pelan S."/>
            <person name="Grafham D."/>
            <person name="Eichler E.E."/>
            <person name="Weinstock G."/>
            <person name="Mardis E.R."/>
            <person name="Wilson R.K."/>
            <person name="Howe K."/>
            <person name="Flicek P."/>
            <person name="Hubbard T."/>
        </authorList>
    </citation>
    <scope>NUCLEOTIDE SEQUENCE [LARGE SCALE GENOMIC DNA]</scope>
    <source>
        <strain evidence="5 7">C57BL/6J</strain>
    </source>
</reference>
<keyword evidence="3" id="KW-0067">ATP-binding</keyword>
<dbReference type="MGI" id="MGI:1922902">
    <property type="gene designation" value="Ttll8"/>
</dbReference>
<evidence type="ECO:0000256" key="3">
    <source>
        <dbReference type="ARBA" id="ARBA00022840"/>
    </source>
</evidence>
<accession>H3BKG4</accession>
<proteinExistence type="predicted"/>
<keyword evidence="1" id="KW-0436">Ligase</keyword>
<reference evidence="5" key="4">
    <citation type="submission" date="2025-09" db="UniProtKB">
        <authorList>
            <consortium name="Ensembl"/>
        </authorList>
    </citation>
    <scope>IDENTIFICATION</scope>
    <source>
        <strain evidence="5">C57BL/6J</strain>
    </source>
</reference>
<dbReference type="PANTHER" id="PTHR45870:SF3">
    <property type="entry name" value="PROTEIN MONOGLYCYLASE TTLL8"/>
    <property type="match status" value="1"/>
</dbReference>
<feature type="compositionally biased region" description="Basic and acidic residues" evidence="4">
    <location>
        <begin position="66"/>
        <end position="75"/>
    </location>
</feature>
<dbReference type="InterPro" id="IPR051437">
    <property type="entry name" value="TTLL_monoglycylase"/>
</dbReference>
<feature type="compositionally biased region" description="Pro residues" evidence="4">
    <location>
        <begin position="1"/>
        <end position="13"/>
    </location>
</feature>
<dbReference type="ExpressionAtlas" id="H3BKG4">
    <property type="expression patterns" value="baseline and differential"/>
</dbReference>
<dbReference type="PANTHER" id="PTHR45870">
    <property type="entry name" value="TUBULIN MONOGLYCYLASE TTLL3"/>
    <property type="match status" value="1"/>
</dbReference>
<evidence type="ECO:0000313" key="7">
    <source>
        <dbReference type="Proteomes" id="UP000000589"/>
    </source>
</evidence>
<gene>
    <name evidence="5 6" type="primary">Ttll8</name>
</gene>
<reference evidence="5 7" key="1">
    <citation type="journal article" date="2009" name="PLoS Biol.">
        <title>Lineage-specific biology revealed by a finished genome assembly of the mouse.</title>
        <authorList>
            <consortium name="Mouse Genome Sequencing Consortium"/>
            <person name="Church D.M."/>
            <person name="Goodstadt L."/>
            <person name="Hillier L.W."/>
            <person name="Zody M.C."/>
            <person name="Goldstein S."/>
            <person name="She X."/>
            <person name="Bult C.J."/>
            <person name="Agarwala R."/>
            <person name="Cherry J.L."/>
            <person name="DiCuccio M."/>
            <person name="Hlavina W."/>
            <person name="Kapustin Y."/>
            <person name="Meric P."/>
            <person name="Maglott D."/>
            <person name="Birtle Z."/>
            <person name="Marques A.C."/>
            <person name="Graves T."/>
            <person name="Zhou S."/>
            <person name="Teague B."/>
            <person name="Potamousis K."/>
            <person name="Churas C."/>
            <person name="Place M."/>
            <person name="Herschleb J."/>
            <person name="Runnheim R."/>
            <person name="Forrest D."/>
            <person name="Amos-Landgraf J."/>
            <person name="Schwartz D.C."/>
            <person name="Cheng Z."/>
            <person name="Lindblad-Toh K."/>
            <person name="Eichler E.E."/>
            <person name="Ponting C.P."/>
        </authorList>
    </citation>
    <scope>NUCLEOTIDE SEQUENCE [LARGE SCALE GENOMIC DNA]</scope>
    <source>
        <strain evidence="5 7">C57BL/6J</strain>
    </source>
</reference>
<evidence type="ECO:0000256" key="4">
    <source>
        <dbReference type="SAM" id="MobiDB-lite"/>
    </source>
</evidence>
<dbReference type="AGR" id="MGI:1922902"/>
<reference evidence="5" key="3">
    <citation type="submission" date="2025-08" db="UniProtKB">
        <authorList>
            <consortium name="Ensembl"/>
        </authorList>
    </citation>
    <scope>IDENTIFICATION</scope>
    <source>
        <strain evidence="5">C57BL/6J</strain>
    </source>
</reference>
<dbReference type="AlphaFoldDB" id="H3BKG4"/>
<feature type="region of interest" description="Disordered" evidence="4">
    <location>
        <begin position="1"/>
        <end position="84"/>
    </location>
</feature>
<dbReference type="Proteomes" id="UP000000589">
    <property type="component" value="Chromosome 15"/>
</dbReference>
<dbReference type="GO" id="GO:0016874">
    <property type="term" value="F:ligase activity"/>
    <property type="evidence" value="ECO:0007669"/>
    <property type="project" value="UniProtKB-KW"/>
</dbReference>
<evidence type="ECO:0000256" key="2">
    <source>
        <dbReference type="ARBA" id="ARBA00022741"/>
    </source>
</evidence>
<dbReference type="Bgee" id="ENSMUSG00000022388">
    <property type="expression patterns" value="Expressed in testis and 15 other cell types or tissues"/>
</dbReference>
<sequence length="194" mass="22004">MSCPPTPNPPFRPPSHTRVLRTPPLPPWVCLNSKSLSTGVGGQKNQLREASMENGERKKLSSTLSDGDHKEENKLKQGIPQDLSSSPKLDRYKIARQLTEKAIKERKIFSIYGHYPVIRATLRRKGWVEKKFNFFPKALQNLGSEDKSAETKENQEIALERFDDIHDVMVGKERDPIPPLDYQEGCCGLPQPDL</sequence>
<dbReference type="VEuPathDB" id="HostDB:ENSMUSG00000022388"/>
<protein>
    <submittedName>
        <fullName evidence="5">Tubulin tyrosine ligase-like family, member 8</fullName>
    </submittedName>
</protein>
<name>H3BKG4_MOUSE</name>
<organism evidence="5 7">
    <name type="scientific">Mus musculus</name>
    <name type="common">Mouse</name>
    <dbReference type="NCBI Taxonomy" id="10090"/>
    <lineage>
        <taxon>Eukaryota</taxon>
        <taxon>Metazoa</taxon>
        <taxon>Chordata</taxon>
        <taxon>Craniata</taxon>
        <taxon>Vertebrata</taxon>
        <taxon>Euteleostomi</taxon>
        <taxon>Mammalia</taxon>
        <taxon>Eutheria</taxon>
        <taxon>Euarchontoglires</taxon>
        <taxon>Glires</taxon>
        <taxon>Rodentia</taxon>
        <taxon>Myomorpha</taxon>
        <taxon>Muroidea</taxon>
        <taxon>Muridae</taxon>
        <taxon>Murinae</taxon>
        <taxon>Mus</taxon>
        <taxon>Mus</taxon>
    </lineage>
</organism>